<reference evidence="2" key="1">
    <citation type="submission" date="2020-08" db="EMBL/GenBank/DDBJ databases">
        <title>Multicomponent nature underlies the extraordinary mechanical properties of spider dragline silk.</title>
        <authorList>
            <person name="Kono N."/>
            <person name="Nakamura H."/>
            <person name="Mori M."/>
            <person name="Yoshida Y."/>
            <person name="Ohtoshi R."/>
            <person name="Malay A.D."/>
            <person name="Moran D.A.P."/>
            <person name="Tomita M."/>
            <person name="Numata K."/>
            <person name="Arakawa K."/>
        </authorList>
    </citation>
    <scope>NUCLEOTIDE SEQUENCE</scope>
</reference>
<accession>A0A8X7BYF6</accession>
<organism evidence="2 3">
    <name type="scientific">Trichonephila inaurata madagascariensis</name>
    <dbReference type="NCBI Taxonomy" id="2747483"/>
    <lineage>
        <taxon>Eukaryota</taxon>
        <taxon>Metazoa</taxon>
        <taxon>Ecdysozoa</taxon>
        <taxon>Arthropoda</taxon>
        <taxon>Chelicerata</taxon>
        <taxon>Arachnida</taxon>
        <taxon>Araneae</taxon>
        <taxon>Araneomorphae</taxon>
        <taxon>Entelegynae</taxon>
        <taxon>Araneoidea</taxon>
        <taxon>Nephilidae</taxon>
        <taxon>Trichonephila</taxon>
        <taxon>Trichonephila inaurata</taxon>
    </lineage>
</organism>
<feature type="compositionally biased region" description="Low complexity" evidence="1">
    <location>
        <begin position="31"/>
        <end position="51"/>
    </location>
</feature>
<dbReference type="Proteomes" id="UP000886998">
    <property type="component" value="Unassembled WGS sequence"/>
</dbReference>
<evidence type="ECO:0000256" key="1">
    <source>
        <dbReference type="SAM" id="MobiDB-lite"/>
    </source>
</evidence>
<protein>
    <submittedName>
        <fullName evidence="2">Uncharacterized protein</fullName>
    </submittedName>
</protein>
<keyword evidence="3" id="KW-1185">Reference proteome</keyword>
<evidence type="ECO:0000313" key="3">
    <source>
        <dbReference type="Proteomes" id="UP000886998"/>
    </source>
</evidence>
<dbReference type="AlphaFoldDB" id="A0A8X7BYF6"/>
<sequence>MQSILTSGSKEFLEQSIDRLKPRFFADPDLAKPTSADKASTTSTSPSTVSAGPHHSLQGTSEQFSKLRVRFAEPPGQYVTRYGRAVHPSR</sequence>
<name>A0A8X7BYF6_9ARAC</name>
<dbReference type="EMBL" id="BMAV01005857">
    <property type="protein sequence ID" value="GFY47252.1"/>
    <property type="molecule type" value="Genomic_DNA"/>
</dbReference>
<comment type="caution">
    <text evidence="2">The sequence shown here is derived from an EMBL/GenBank/DDBJ whole genome shotgun (WGS) entry which is preliminary data.</text>
</comment>
<evidence type="ECO:0000313" key="2">
    <source>
        <dbReference type="EMBL" id="GFY47252.1"/>
    </source>
</evidence>
<feature type="region of interest" description="Disordered" evidence="1">
    <location>
        <begin position="23"/>
        <end position="62"/>
    </location>
</feature>
<gene>
    <name evidence="2" type="ORF">TNIN_34421</name>
</gene>
<proteinExistence type="predicted"/>